<keyword evidence="6" id="KW-0663">Pyridoxal phosphate</keyword>
<feature type="domain" description="Aminotransferase class V" evidence="11">
    <location>
        <begin position="3"/>
        <end position="364"/>
    </location>
</feature>
<evidence type="ECO:0000256" key="4">
    <source>
        <dbReference type="ARBA" id="ARBA00022679"/>
    </source>
</evidence>
<evidence type="ECO:0000256" key="6">
    <source>
        <dbReference type="ARBA" id="ARBA00022898"/>
    </source>
</evidence>
<dbReference type="InterPro" id="IPR020578">
    <property type="entry name" value="Aminotrans_V_PyrdxlP_BS"/>
</dbReference>
<dbReference type="GO" id="GO:0046872">
    <property type="term" value="F:metal ion binding"/>
    <property type="evidence" value="ECO:0007669"/>
    <property type="project" value="UniProtKB-KW"/>
</dbReference>
<dbReference type="EC" id="2.8.1.7" evidence="3"/>
<dbReference type="EMBL" id="VLPL01000005">
    <property type="protein sequence ID" value="TSJ42346.1"/>
    <property type="molecule type" value="Genomic_DNA"/>
</dbReference>
<dbReference type="PROSITE" id="PS00595">
    <property type="entry name" value="AA_TRANSFER_CLASS_5"/>
    <property type="match status" value="1"/>
</dbReference>
<reference evidence="12 13" key="1">
    <citation type="submission" date="2019-07" db="EMBL/GenBank/DDBJ databases">
        <authorList>
            <person name="Huq M.A."/>
        </authorList>
    </citation>
    <scope>NUCLEOTIDE SEQUENCE [LARGE SCALE GENOMIC DNA]</scope>
    <source>
        <strain evidence="12 13">MAH-3</strain>
    </source>
</reference>
<accession>A0A556MQY6</accession>
<dbReference type="InterPro" id="IPR016454">
    <property type="entry name" value="Cysteine_dSase"/>
</dbReference>
<evidence type="ECO:0000313" key="13">
    <source>
        <dbReference type="Proteomes" id="UP000316008"/>
    </source>
</evidence>
<dbReference type="InterPro" id="IPR015421">
    <property type="entry name" value="PyrdxlP-dep_Trfase_major"/>
</dbReference>
<dbReference type="PIRSF" id="PIRSF005572">
    <property type="entry name" value="NifS"/>
    <property type="match status" value="1"/>
</dbReference>
<dbReference type="InterPro" id="IPR000192">
    <property type="entry name" value="Aminotrans_V_dom"/>
</dbReference>
<evidence type="ECO:0000256" key="3">
    <source>
        <dbReference type="ARBA" id="ARBA00012239"/>
    </source>
</evidence>
<keyword evidence="13" id="KW-1185">Reference proteome</keyword>
<dbReference type="Gene3D" id="3.90.1150.10">
    <property type="entry name" value="Aspartate Aminotransferase, domain 1"/>
    <property type="match status" value="1"/>
</dbReference>
<comment type="catalytic activity">
    <reaction evidence="9">
        <text>(sulfur carrier)-H + L-cysteine = (sulfur carrier)-SH + L-alanine</text>
        <dbReference type="Rhea" id="RHEA:43892"/>
        <dbReference type="Rhea" id="RHEA-COMP:14737"/>
        <dbReference type="Rhea" id="RHEA-COMP:14739"/>
        <dbReference type="ChEBI" id="CHEBI:29917"/>
        <dbReference type="ChEBI" id="CHEBI:35235"/>
        <dbReference type="ChEBI" id="CHEBI:57972"/>
        <dbReference type="ChEBI" id="CHEBI:64428"/>
        <dbReference type="EC" id="2.8.1.7"/>
    </reaction>
</comment>
<dbReference type="AlphaFoldDB" id="A0A556MQY6"/>
<keyword evidence="5" id="KW-0479">Metal-binding</keyword>
<dbReference type="OrthoDB" id="9808002at2"/>
<dbReference type="Pfam" id="PF00266">
    <property type="entry name" value="Aminotran_5"/>
    <property type="match status" value="1"/>
</dbReference>
<protein>
    <recommendedName>
        <fullName evidence="3">cysteine desulfurase</fullName>
        <ecNumber evidence="3">2.8.1.7</ecNumber>
    </recommendedName>
</protein>
<dbReference type="SUPFAM" id="SSF53383">
    <property type="entry name" value="PLP-dependent transferases"/>
    <property type="match status" value="1"/>
</dbReference>
<keyword evidence="8" id="KW-0411">Iron-sulfur</keyword>
<dbReference type="Proteomes" id="UP000316008">
    <property type="component" value="Unassembled WGS sequence"/>
</dbReference>
<dbReference type="InterPro" id="IPR015424">
    <property type="entry name" value="PyrdxlP-dep_Trfase"/>
</dbReference>
<evidence type="ECO:0000259" key="11">
    <source>
        <dbReference type="Pfam" id="PF00266"/>
    </source>
</evidence>
<dbReference type="GO" id="GO:0051536">
    <property type="term" value="F:iron-sulfur cluster binding"/>
    <property type="evidence" value="ECO:0007669"/>
    <property type="project" value="UniProtKB-KW"/>
</dbReference>
<sequence>MRVYLDNAATTPLAKEVAEAMIPVLQNEFGNPSSTHFYGRQTKALIETSRRSIAKQLNCSPNELIFTSGGTEADNIALNTAVYQLGVKRIISTTIEHHAVCHTIEHLAERENIEACWLKVDSKGNIDLNELESYLKDEKPTLVSLMHANNEIGTLTPIEKVSALCKKYNAYFHTDTVQTMGHYAFDLNALGIDFVTCAAHKFHGPKGIGFLYANKRIKTDVLIHGGAQERGLRGGTENVYGIVGLAKAIELAYSHLEEHQAHVQGLKSYMINRLQSILPGVTFHGEIAPEKSLYTVLNVCLPPTEKSGMLLFTLDLKGVACSGGSACSSGAAKGSHVLEGIHADNSRPNARFSFSRYTTKEEIDFAIEQLEAIYEKVLV</sequence>
<name>A0A556MQY6_9FLAO</name>
<evidence type="ECO:0000256" key="5">
    <source>
        <dbReference type="ARBA" id="ARBA00022723"/>
    </source>
</evidence>
<comment type="caution">
    <text evidence="12">The sequence shown here is derived from an EMBL/GenBank/DDBJ whole genome shotgun (WGS) entry which is preliminary data.</text>
</comment>
<comment type="cofactor">
    <cofactor evidence="1 10">
        <name>pyridoxal 5'-phosphate</name>
        <dbReference type="ChEBI" id="CHEBI:597326"/>
    </cofactor>
</comment>
<evidence type="ECO:0000256" key="1">
    <source>
        <dbReference type="ARBA" id="ARBA00001933"/>
    </source>
</evidence>
<dbReference type="RefSeq" id="WP_144333301.1">
    <property type="nucleotide sequence ID" value="NZ_VLPL01000005.1"/>
</dbReference>
<dbReference type="GO" id="GO:0031071">
    <property type="term" value="F:cysteine desulfurase activity"/>
    <property type="evidence" value="ECO:0007669"/>
    <property type="project" value="UniProtKB-EC"/>
</dbReference>
<dbReference type="Gene3D" id="1.10.260.50">
    <property type="match status" value="1"/>
</dbReference>
<organism evidence="12 13">
    <name type="scientific">Fluviicola chungangensis</name>
    <dbReference type="NCBI Taxonomy" id="2597671"/>
    <lineage>
        <taxon>Bacteria</taxon>
        <taxon>Pseudomonadati</taxon>
        <taxon>Bacteroidota</taxon>
        <taxon>Flavobacteriia</taxon>
        <taxon>Flavobacteriales</taxon>
        <taxon>Crocinitomicaceae</taxon>
        <taxon>Fluviicola</taxon>
    </lineage>
</organism>
<evidence type="ECO:0000256" key="9">
    <source>
        <dbReference type="ARBA" id="ARBA00050776"/>
    </source>
</evidence>
<evidence type="ECO:0000256" key="8">
    <source>
        <dbReference type="ARBA" id="ARBA00023014"/>
    </source>
</evidence>
<evidence type="ECO:0000256" key="2">
    <source>
        <dbReference type="ARBA" id="ARBA00006490"/>
    </source>
</evidence>
<dbReference type="Gene3D" id="3.40.640.10">
    <property type="entry name" value="Type I PLP-dependent aspartate aminotransferase-like (Major domain)"/>
    <property type="match status" value="1"/>
</dbReference>
<proteinExistence type="inferred from homology"/>
<keyword evidence="4" id="KW-0808">Transferase</keyword>
<evidence type="ECO:0000313" key="12">
    <source>
        <dbReference type="EMBL" id="TSJ42346.1"/>
    </source>
</evidence>
<comment type="similarity">
    <text evidence="2">Belongs to the class-V pyridoxal-phosphate-dependent aminotransferase family. NifS/IscS subfamily.</text>
</comment>
<evidence type="ECO:0000256" key="7">
    <source>
        <dbReference type="ARBA" id="ARBA00023004"/>
    </source>
</evidence>
<dbReference type="PANTHER" id="PTHR11601:SF34">
    <property type="entry name" value="CYSTEINE DESULFURASE"/>
    <property type="match status" value="1"/>
</dbReference>
<gene>
    <name evidence="12" type="ORF">FO442_11300</name>
</gene>
<evidence type="ECO:0000256" key="10">
    <source>
        <dbReference type="RuleBase" id="RU004504"/>
    </source>
</evidence>
<keyword evidence="7" id="KW-0408">Iron</keyword>
<dbReference type="PANTHER" id="PTHR11601">
    <property type="entry name" value="CYSTEINE DESULFURYLASE FAMILY MEMBER"/>
    <property type="match status" value="1"/>
</dbReference>
<dbReference type="InterPro" id="IPR015422">
    <property type="entry name" value="PyrdxlP-dep_Trfase_small"/>
</dbReference>